<gene>
    <name evidence="1" type="ORF">SAMN05421837_11880</name>
</gene>
<organism evidence="1 2">
    <name type="scientific">Amycolatopsis pretoriensis</name>
    <dbReference type="NCBI Taxonomy" id="218821"/>
    <lineage>
        <taxon>Bacteria</taxon>
        <taxon>Bacillati</taxon>
        <taxon>Actinomycetota</taxon>
        <taxon>Actinomycetes</taxon>
        <taxon>Pseudonocardiales</taxon>
        <taxon>Pseudonocardiaceae</taxon>
        <taxon>Amycolatopsis</taxon>
    </lineage>
</organism>
<dbReference type="Gene3D" id="1.25.40.10">
    <property type="entry name" value="Tetratricopeptide repeat domain"/>
    <property type="match status" value="1"/>
</dbReference>
<dbReference type="InterPro" id="IPR036388">
    <property type="entry name" value="WH-like_DNA-bd_sf"/>
</dbReference>
<dbReference type="STRING" id="218821.SAMN05421837_11880"/>
<dbReference type="EMBL" id="FNUJ01000018">
    <property type="protein sequence ID" value="SEF38129.1"/>
    <property type="molecule type" value="Genomic_DNA"/>
</dbReference>
<dbReference type="Proteomes" id="UP000198878">
    <property type="component" value="Unassembled WGS sequence"/>
</dbReference>
<evidence type="ECO:0000313" key="1">
    <source>
        <dbReference type="EMBL" id="SEF38129.1"/>
    </source>
</evidence>
<dbReference type="InterPro" id="IPR011990">
    <property type="entry name" value="TPR-like_helical_dom_sf"/>
</dbReference>
<accession>A0A1H5RIG7</accession>
<sequence>MTGLVHGHLSETAQQVYALLADHPGPDTTAAPLAAALDLSEPAVTDALTMLHTAQLVDRWPGDRYRLAERVRPHAIRLRERERPSVRSHQRARLIDFYAATAVAAVSLIAPDAHRFSPSAAHEATPHLHADERQARAWFGWEHQVLRHVATAAAGWGWDDVVVELAEAVWHLSRPTYHHDDLAAVQHAGHTAAQRSHPAIAAVFRAREAAALSDLDNHDGARAAAADATLSVEDTDDPRLAALAYSLSGRVQLAAGHPDRAAHDLHAALRAQRRVARDPHGHAVLHRRIGQAHLALGRVDDALRHLRNSHEELTRARHPLGAARTAVPLADALIAAGHPGAAMAELSNARTRIGATAAVRYLAALDLATARTAYHLGDTSITRRLTDTLITQLTHAGPGATTDLNAAHEL</sequence>
<name>A0A1H5RIG7_9PSEU</name>
<evidence type="ECO:0000313" key="2">
    <source>
        <dbReference type="Proteomes" id="UP000198878"/>
    </source>
</evidence>
<dbReference type="Gene3D" id="1.10.10.10">
    <property type="entry name" value="Winged helix-like DNA-binding domain superfamily/Winged helix DNA-binding domain"/>
    <property type="match status" value="1"/>
</dbReference>
<dbReference type="SUPFAM" id="SSF48452">
    <property type="entry name" value="TPR-like"/>
    <property type="match status" value="1"/>
</dbReference>
<reference evidence="2" key="1">
    <citation type="submission" date="2016-10" db="EMBL/GenBank/DDBJ databases">
        <authorList>
            <person name="Varghese N."/>
            <person name="Submissions S."/>
        </authorList>
    </citation>
    <scope>NUCLEOTIDE SEQUENCE [LARGE SCALE GENOMIC DNA]</scope>
    <source>
        <strain evidence="2">DSM 44654</strain>
    </source>
</reference>
<protein>
    <recommendedName>
        <fullName evidence="3">Tetratricopeptide repeat-containing protein</fullName>
    </recommendedName>
</protein>
<proteinExistence type="predicted"/>
<dbReference type="InterPro" id="IPR036390">
    <property type="entry name" value="WH_DNA-bd_sf"/>
</dbReference>
<dbReference type="OrthoDB" id="3627446at2"/>
<dbReference type="SUPFAM" id="SSF46785">
    <property type="entry name" value="Winged helix' DNA-binding domain"/>
    <property type="match status" value="1"/>
</dbReference>
<dbReference type="AlphaFoldDB" id="A0A1H5RIG7"/>
<keyword evidence="2" id="KW-1185">Reference proteome</keyword>
<dbReference type="RefSeq" id="WP_086678707.1">
    <property type="nucleotide sequence ID" value="NZ_FNUJ01000018.1"/>
</dbReference>
<evidence type="ECO:0008006" key="3">
    <source>
        <dbReference type="Google" id="ProtNLM"/>
    </source>
</evidence>